<comment type="function">
    <text evidence="11">Catalyzes the oxidation of L-aspartate to iminoaspartate.</text>
</comment>
<evidence type="ECO:0000256" key="9">
    <source>
        <dbReference type="ARBA" id="ARBA00048305"/>
    </source>
</evidence>
<dbReference type="InterPro" id="IPR003953">
    <property type="entry name" value="FAD-dep_OxRdtase_2_FAD-bd"/>
</dbReference>
<keyword evidence="6 11" id="KW-0662">Pyridine nucleotide biosynthesis</keyword>
<dbReference type="KEGG" id="cbw:RR42_s0725"/>
<evidence type="ECO:0000256" key="4">
    <source>
        <dbReference type="ARBA" id="ARBA00012173"/>
    </source>
</evidence>
<evidence type="ECO:0000256" key="6">
    <source>
        <dbReference type="ARBA" id="ARBA00022642"/>
    </source>
</evidence>
<dbReference type="SUPFAM" id="SSF56425">
    <property type="entry name" value="Succinate dehydrogenase/fumarate reductase flavoprotein, catalytic domain"/>
    <property type="match status" value="1"/>
</dbReference>
<dbReference type="Gene3D" id="3.90.700.10">
    <property type="entry name" value="Succinate dehydrogenase/fumarate reductase flavoprotein, catalytic domain"/>
    <property type="match status" value="1"/>
</dbReference>
<accession>A0A0C4YNY3</accession>
<evidence type="ECO:0000256" key="7">
    <source>
        <dbReference type="ARBA" id="ARBA00022827"/>
    </source>
</evidence>
<dbReference type="InterPro" id="IPR027477">
    <property type="entry name" value="Succ_DH/fumarate_Rdtase_cat_sf"/>
</dbReference>
<dbReference type="STRING" id="68895.RR42_s0725"/>
<organism evidence="15 16">
    <name type="scientific">Cupriavidus basilensis</name>
    <dbReference type="NCBI Taxonomy" id="68895"/>
    <lineage>
        <taxon>Bacteria</taxon>
        <taxon>Pseudomonadati</taxon>
        <taxon>Pseudomonadota</taxon>
        <taxon>Betaproteobacteria</taxon>
        <taxon>Burkholderiales</taxon>
        <taxon>Burkholderiaceae</taxon>
        <taxon>Cupriavidus</taxon>
    </lineage>
</organism>
<keyword evidence="16" id="KW-1185">Reference proteome</keyword>
<dbReference type="InterPro" id="IPR015939">
    <property type="entry name" value="Fum_Rdtase/Succ_DH_flav-like_C"/>
</dbReference>
<dbReference type="FunFam" id="3.90.700.10:FF:000002">
    <property type="entry name" value="L-aspartate oxidase"/>
    <property type="match status" value="1"/>
</dbReference>
<comment type="cofactor">
    <cofactor evidence="1 11">
        <name>FAD</name>
        <dbReference type="ChEBI" id="CHEBI:57692"/>
    </cofactor>
</comment>
<dbReference type="Pfam" id="PF02910">
    <property type="entry name" value="Succ_DH_flav_C"/>
    <property type="match status" value="1"/>
</dbReference>
<feature type="domain" description="Fumarate reductase/succinate dehydrogenase flavoprotein-like C-terminal" evidence="14">
    <location>
        <begin position="470"/>
        <end position="548"/>
    </location>
</feature>
<keyword evidence="8 11" id="KW-0560">Oxidoreductase</keyword>
<dbReference type="Pfam" id="PF00890">
    <property type="entry name" value="FAD_binding_2"/>
    <property type="match status" value="1"/>
</dbReference>
<dbReference type="SUPFAM" id="SSF46977">
    <property type="entry name" value="Succinate dehydrogenase/fumarate reductase flavoprotein C-terminal domain"/>
    <property type="match status" value="1"/>
</dbReference>
<dbReference type="SUPFAM" id="SSF51905">
    <property type="entry name" value="FAD/NAD(P)-binding domain"/>
    <property type="match status" value="1"/>
</dbReference>
<reference evidence="15 16" key="1">
    <citation type="journal article" date="2015" name="Genome Announc.">
        <title>Complete Genome Sequence of Cupriavidus basilensis 4G11, Isolated from the Oak Ridge Field Research Center Site.</title>
        <authorList>
            <person name="Ray J."/>
            <person name="Waters R.J."/>
            <person name="Skerker J.M."/>
            <person name="Kuehl J.V."/>
            <person name="Price M.N."/>
            <person name="Huang J."/>
            <person name="Chakraborty R."/>
            <person name="Arkin A.P."/>
            <person name="Deutschbauer A."/>
        </authorList>
    </citation>
    <scope>NUCLEOTIDE SEQUENCE [LARGE SCALE GENOMIC DNA]</scope>
    <source>
        <strain evidence="15">4G11</strain>
    </source>
</reference>
<evidence type="ECO:0000313" key="16">
    <source>
        <dbReference type="Proteomes" id="UP000031843"/>
    </source>
</evidence>
<protein>
    <recommendedName>
        <fullName evidence="4 10">L-aspartate oxidase</fullName>
        <ecNumber evidence="4 10">1.4.3.16</ecNumber>
    </recommendedName>
</protein>
<sequence length="561" mass="60211">MSFATEDKLSVVFDTNKMHRNQALAMPPAALFDVAIVGSGLAGLTAALELAQRYDVALVSKTALTQGASVLAQGGVSAVLDRRDSFADHIGDTLCAGAGLSDEAAARYIVERGPEAVAWLRSHGVDFTPDDHAESGLHLTREGGHSQRRVVHAADATGRAIMEALGAKVRSHRRIKIFEHHFAVDLLTSGVPGSSNHTCVGLHVLDVRTGSTKTIAAASTVLATGGAGHVFLHTTNPASASGDGIAMAWRAGCRVANMEFVQFHPTSLYHPVGDTFLVSEAVRGEGGLLKRVHDGQRFMLAYDPAAELATRDVVARAIEQEMAKYGAKYVYLDIRHRSASFLTSHFPTIFARCKAIGIDITRDPIPVVPAAHYTCGGVLTDLSGRTDLAGLYAVGETGCTGLHGANRLASNSLLECIVIARAAAQKIAEQTTDTLANSTLPQLHCGIRPRPDERLATEFENLSINSTITTLRELMSTHAGIVRSNERLHQAQAEINRMYREHERRRRKAPASSTSLVLRNMIDVAQLIVTSALARHESRGLHFSLDYPFAGAEPAPTVLRP</sequence>
<evidence type="ECO:0000256" key="11">
    <source>
        <dbReference type="RuleBase" id="RU362049"/>
    </source>
</evidence>
<feature type="coiled-coil region" evidence="12">
    <location>
        <begin position="481"/>
        <end position="508"/>
    </location>
</feature>
<evidence type="ECO:0000256" key="5">
    <source>
        <dbReference type="ARBA" id="ARBA00022630"/>
    </source>
</evidence>
<dbReference type="InterPro" id="IPR037099">
    <property type="entry name" value="Fum_R/Succ_DH_flav-like_C_sf"/>
</dbReference>
<feature type="domain" description="FAD-dependent oxidoreductase 2 FAD-binding" evidence="13">
    <location>
        <begin position="33"/>
        <end position="413"/>
    </location>
</feature>
<evidence type="ECO:0000256" key="10">
    <source>
        <dbReference type="NCBIfam" id="TIGR00551"/>
    </source>
</evidence>
<dbReference type="NCBIfam" id="NF006567">
    <property type="entry name" value="PRK09077.1"/>
    <property type="match status" value="1"/>
</dbReference>
<dbReference type="Proteomes" id="UP000031843">
    <property type="component" value="Chromosome secondary"/>
</dbReference>
<dbReference type="EC" id="1.4.3.16" evidence="4 10"/>
<keyword evidence="12" id="KW-0175">Coiled coil</keyword>
<name>A0A0C4YNY3_9BURK</name>
<proteinExistence type="inferred from homology"/>
<dbReference type="EMBL" id="CP010537">
    <property type="protein sequence ID" value="AJG22316.1"/>
    <property type="molecule type" value="Genomic_DNA"/>
</dbReference>
<dbReference type="PANTHER" id="PTHR42716:SF2">
    <property type="entry name" value="L-ASPARTATE OXIDASE, CHLOROPLASTIC"/>
    <property type="match status" value="1"/>
</dbReference>
<dbReference type="UniPathway" id="UPA00253">
    <property type="reaction ID" value="UER00326"/>
</dbReference>
<evidence type="ECO:0000256" key="8">
    <source>
        <dbReference type="ARBA" id="ARBA00023002"/>
    </source>
</evidence>
<evidence type="ECO:0000256" key="12">
    <source>
        <dbReference type="SAM" id="Coils"/>
    </source>
</evidence>
<evidence type="ECO:0000256" key="3">
    <source>
        <dbReference type="ARBA" id="ARBA00008562"/>
    </source>
</evidence>
<evidence type="ECO:0000256" key="2">
    <source>
        <dbReference type="ARBA" id="ARBA00004950"/>
    </source>
</evidence>
<comment type="pathway">
    <text evidence="2 11">Cofactor biosynthesis; NAD(+) biosynthesis; iminoaspartate from L-aspartate (oxidase route): step 1/1.</text>
</comment>
<dbReference type="GO" id="GO:0034628">
    <property type="term" value="P:'de novo' NAD+ biosynthetic process from L-aspartate"/>
    <property type="evidence" value="ECO:0007669"/>
    <property type="project" value="TreeGrafter"/>
</dbReference>
<dbReference type="InterPro" id="IPR005288">
    <property type="entry name" value="NadB"/>
</dbReference>
<dbReference type="GO" id="GO:0008734">
    <property type="term" value="F:L-aspartate oxidase activity"/>
    <property type="evidence" value="ECO:0007669"/>
    <property type="project" value="UniProtKB-UniRule"/>
</dbReference>
<dbReference type="Gene3D" id="3.50.50.60">
    <property type="entry name" value="FAD/NAD(P)-binding domain"/>
    <property type="match status" value="1"/>
</dbReference>
<dbReference type="AlphaFoldDB" id="A0A0C4YNY3"/>
<gene>
    <name evidence="15" type="ORF">RR42_s0725</name>
</gene>
<dbReference type="NCBIfam" id="TIGR00551">
    <property type="entry name" value="nadB"/>
    <property type="match status" value="1"/>
</dbReference>
<comment type="subcellular location">
    <subcellularLocation>
        <location evidence="11">Cytoplasm</location>
    </subcellularLocation>
</comment>
<comment type="catalytic activity">
    <reaction evidence="9">
        <text>L-aspartate + O2 = iminosuccinate + H2O2</text>
        <dbReference type="Rhea" id="RHEA:25876"/>
        <dbReference type="ChEBI" id="CHEBI:15379"/>
        <dbReference type="ChEBI" id="CHEBI:16240"/>
        <dbReference type="ChEBI" id="CHEBI:29991"/>
        <dbReference type="ChEBI" id="CHEBI:77875"/>
        <dbReference type="EC" id="1.4.3.16"/>
    </reaction>
    <physiologicalReaction direction="left-to-right" evidence="9">
        <dbReference type="Rhea" id="RHEA:25877"/>
    </physiologicalReaction>
</comment>
<dbReference type="Gene3D" id="1.20.58.100">
    <property type="entry name" value="Fumarate reductase/succinate dehydrogenase flavoprotein-like, C-terminal domain"/>
    <property type="match status" value="1"/>
</dbReference>
<keyword evidence="7 11" id="KW-0274">FAD</keyword>
<evidence type="ECO:0000259" key="13">
    <source>
        <dbReference type="Pfam" id="PF00890"/>
    </source>
</evidence>
<dbReference type="InterPro" id="IPR036188">
    <property type="entry name" value="FAD/NAD-bd_sf"/>
</dbReference>
<evidence type="ECO:0000256" key="1">
    <source>
        <dbReference type="ARBA" id="ARBA00001974"/>
    </source>
</evidence>
<evidence type="ECO:0000259" key="14">
    <source>
        <dbReference type="Pfam" id="PF02910"/>
    </source>
</evidence>
<dbReference type="PANTHER" id="PTHR42716">
    <property type="entry name" value="L-ASPARTATE OXIDASE"/>
    <property type="match status" value="1"/>
</dbReference>
<dbReference type="GO" id="GO:0005737">
    <property type="term" value="C:cytoplasm"/>
    <property type="evidence" value="ECO:0007669"/>
    <property type="project" value="UniProtKB-SubCell"/>
</dbReference>
<comment type="similarity">
    <text evidence="3 11">Belongs to the FAD-dependent oxidoreductase 2 family. NadB subfamily.</text>
</comment>
<evidence type="ECO:0000313" key="15">
    <source>
        <dbReference type="EMBL" id="AJG22316.1"/>
    </source>
</evidence>
<dbReference type="PRINTS" id="PR00368">
    <property type="entry name" value="FADPNR"/>
</dbReference>
<keyword evidence="5 11" id="KW-0285">Flavoprotein</keyword>